<dbReference type="AlphaFoldDB" id="A0A2N5W604"/>
<accession>A0A2N5W604</accession>
<gene>
    <name evidence="1" type="ORF">PCANC_01182</name>
</gene>
<dbReference type="Proteomes" id="UP000235388">
    <property type="component" value="Unassembled WGS sequence"/>
</dbReference>
<dbReference type="EMBL" id="PGCJ01000009">
    <property type="protein sequence ID" value="PLW57660.1"/>
    <property type="molecule type" value="Genomic_DNA"/>
</dbReference>
<evidence type="ECO:0000313" key="1">
    <source>
        <dbReference type="EMBL" id="PLW57660.1"/>
    </source>
</evidence>
<reference evidence="1 2" key="1">
    <citation type="submission" date="2017-11" db="EMBL/GenBank/DDBJ databases">
        <title>De novo assembly and phasing of dikaryotic genomes from two isolates of Puccinia coronata f. sp. avenae, the causal agent of oat crown rust.</title>
        <authorList>
            <person name="Miller M.E."/>
            <person name="Zhang Y."/>
            <person name="Omidvar V."/>
            <person name="Sperschneider J."/>
            <person name="Schwessinger B."/>
            <person name="Raley C."/>
            <person name="Palmer J.M."/>
            <person name="Garnica D."/>
            <person name="Upadhyaya N."/>
            <person name="Rathjen J."/>
            <person name="Taylor J.M."/>
            <person name="Park R.F."/>
            <person name="Dodds P.N."/>
            <person name="Hirsch C.D."/>
            <person name="Kianian S.F."/>
            <person name="Figueroa M."/>
        </authorList>
    </citation>
    <scope>NUCLEOTIDE SEQUENCE [LARGE SCALE GENOMIC DNA]</scope>
    <source>
        <strain evidence="1">12NC29</strain>
    </source>
</reference>
<organism evidence="1 2">
    <name type="scientific">Puccinia coronata f. sp. avenae</name>
    <dbReference type="NCBI Taxonomy" id="200324"/>
    <lineage>
        <taxon>Eukaryota</taxon>
        <taxon>Fungi</taxon>
        <taxon>Dikarya</taxon>
        <taxon>Basidiomycota</taxon>
        <taxon>Pucciniomycotina</taxon>
        <taxon>Pucciniomycetes</taxon>
        <taxon>Pucciniales</taxon>
        <taxon>Pucciniaceae</taxon>
        <taxon>Puccinia</taxon>
    </lineage>
</organism>
<evidence type="ECO:0000313" key="2">
    <source>
        <dbReference type="Proteomes" id="UP000235388"/>
    </source>
</evidence>
<proteinExistence type="predicted"/>
<name>A0A2N5W604_9BASI</name>
<keyword evidence="2" id="KW-1185">Reference proteome</keyword>
<sequence>MLTSRSILYSIVRWSILNHHARRLGIVRNRRFSQDFTTRFQVDDKGKEEVGQFHQQDQEGKEEVRRVHGQRRQARKANNEGDFWTANALLRALSNLYPPTALPLANGGEQTTPLQGNQICNPPQSPHTSKIIKEGTFYFAVGVSPSHGFCGLPACYNKNIKALKGLIPLTIFDPLWQQCAVAHSAEKQTVDKGTNEERQYMGHPPPDEWSQTYSKWSRNYQFFQSTLCKVYNFTTLAEWIRIHKDRFNSLMRQNGFCAGFRYNLAVRTNTFQCETFQDREVVFTDIYWSIQCYTPVKNSWRAHIQNHNHNLTKPAHQ</sequence>
<protein>
    <submittedName>
        <fullName evidence="1">Uncharacterized protein</fullName>
    </submittedName>
</protein>
<comment type="caution">
    <text evidence="1">The sequence shown here is derived from an EMBL/GenBank/DDBJ whole genome shotgun (WGS) entry which is preliminary data.</text>
</comment>